<keyword evidence="2" id="KW-0812">Transmembrane</keyword>
<keyword evidence="2" id="KW-1133">Transmembrane helix</keyword>
<dbReference type="EMBL" id="JABSTU010006836">
    <property type="protein sequence ID" value="KAH7932104.1"/>
    <property type="molecule type" value="Genomic_DNA"/>
</dbReference>
<reference evidence="3" key="2">
    <citation type="submission" date="2021-09" db="EMBL/GenBank/DDBJ databases">
        <authorList>
            <person name="Jia N."/>
            <person name="Wang J."/>
            <person name="Shi W."/>
            <person name="Du L."/>
            <person name="Sun Y."/>
            <person name="Zhan W."/>
            <person name="Jiang J."/>
            <person name="Wang Q."/>
            <person name="Zhang B."/>
            <person name="Ji P."/>
            <person name="Sakyi L.B."/>
            <person name="Cui X."/>
            <person name="Yuan T."/>
            <person name="Jiang B."/>
            <person name="Yang W."/>
            <person name="Lam T.T.-Y."/>
            <person name="Chang Q."/>
            <person name="Ding S."/>
            <person name="Wang X."/>
            <person name="Zhu J."/>
            <person name="Ruan X."/>
            <person name="Zhao L."/>
            <person name="Wei J."/>
            <person name="Que T."/>
            <person name="Du C."/>
            <person name="Cheng J."/>
            <person name="Dai P."/>
            <person name="Han X."/>
            <person name="Huang E."/>
            <person name="Gao Y."/>
            <person name="Liu J."/>
            <person name="Shao H."/>
            <person name="Ye R."/>
            <person name="Li L."/>
            <person name="Wei W."/>
            <person name="Wang X."/>
            <person name="Wang C."/>
            <person name="Huo Q."/>
            <person name="Li W."/>
            <person name="Guo W."/>
            <person name="Chen H."/>
            <person name="Chen S."/>
            <person name="Zhou L."/>
            <person name="Zhou L."/>
            <person name="Ni X."/>
            <person name="Tian J."/>
            <person name="Zhou Y."/>
            <person name="Sheng Y."/>
            <person name="Liu T."/>
            <person name="Pan Y."/>
            <person name="Xia L."/>
            <person name="Li J."/>
            <person name="Zhao F."/>
            <person name="Cao W."/>
        </authorList>
    </citation>
    <scope>NUCLEOTIDE SEQUENCE</scope>
    <source>
        <strain evidence="3">Rmic-2018</strain>
        <tissue evidence="3">Larvae</tissue>
    </source>
</reference>
<proteinExistence type="predicted"/>
<evidence type="ECO:0000256" key="2">
    <source>
        <dbReference type="SAM" id="Phobius"/>
    </source>
</evidence>
<protein>
    <recommendedName>
        <fullName evidence="5">Transmembrane protein</fullName>
    </recommendedName>
</protein>
<keyword evidence="4" id="KW-1185">Reference proteome</keyword>
<accession>A0A9J6CU04</accession>
<comment type="caution">
    <text evidence="3">The sequence shown here is derived from an EMBL/GenBank/DDBJ whole genome shotgun (WGS) entry which is preliminary data.</text>
</comment>
<feature type="region of interest" description="Disordered" evidence="1">
    <location>
        <begin position="128"/>
        <end position="175"/>
    </location>
</feature>
<reference evidence="3" key="1">
    <citation type="journal article" date="2020" name="Cell">
        <title>Large-Scale Comparative Analyses of Tick Genomes Elucidate Their Genetic Diversity and Vector Capacities.</title>
        <authorList>
            <consortium name="Tick Genome and Microbiome Consortium (TIGMIC)"/>
            <person name="Jia N."/>
            <person name="Wang J."/>
            <person name="Shi W."/>
            <person name="Du L."/>
            <person name="Sun Y."/>
            <person name="Zhan W."/>
            <person name="Jiang J.F."/>
            <person name="Wang Q."/>
            <person name="Zhang B."/>
            <person name="Ji P."/>
            <person name="Bell-Sakyi L."/>
            <person name="Cui X.M."/>
            <person name="Yuan T.T."/>
            <person name="Jiang B.G."/>
            <person name="Yang W.F."/>
            <person name="Lam T.T."/>
            <person name="Chang Q.C."/>
            <person name="Ding S.J."/>
            <person name="Wang X.J."/>
            <person name="Zhu J.G."/>
            <person name="Ruan X.D."/>
            <person name="Zhao L."/>
            <person name="Wei J.T."/>
            <person name="Ye R.Z."/>
            <person name="Que T.C."/>
            <person name="Du C.H."/>
            <person name="Zhou Y.H."/>
            <person name="Cheng J.X."/>
            <person name="Dai P.F."/>
            <person name="Guo W.B."/>
            <person name="Han X.H."/>
            <person name="Huang E.J."/>
            <person name="Li L.F."/>
            <person name="Wei W."/>
            <person name="Gao Y.C."/>
            <person name="Liu J.Z."/>
            <person name="Shao H.Z."/>
            <person name="Wang X."/>
            <person name="Wang C.C."/>
            <person name="Yang T.C."/>
            <person name="Huo Q.B."/>
            <person name="Li W."/>
            <person name="Chen H.Y."/>
            <person name="Chen S.E."/>
            <person name="Zhou L.G."/>
            <person name="Ni X.B."/>
            <person name="Tian J.H."/>
            <person name="Sheng Y."/>
            <person name="Liu T."/>
            <person name="Pan Y.S."/>
            <person name="Xia L.Y."/>
            <person name="Li J."/>
            <person name="Zhao F."/>
            <person name="Cao W.C."/>
        </authorList>
    </citation>
    <scope>NUCLEOTIDE SEQUENCE</scope>
    <source>
        <strain evidence="3">Rmic-2018</strain>
    </source>
</reference>
<organism evidence="3 4">
    <name type="scientific">Rhipicephalus microplus</name>
    <name type="common">Cattle tick</name>
    <name type="synonym">Boophilus microplus</name>
    <dbReference type="NCBI Taxonomy" id="6941"/>
    <lineage>
        <taxon>Eukaryota</taxon>
        <taxon>Metazoa</taxon>
        <taxon>Ecdysozoa</taxon>
        <taxon>Arthropoda</taxon>
        <taxon>Chelicerata</taxon>
        <taxon>Arachnida</taxon>
        <taxon>Acari</taxon>
        <taxon>Parasitiformes</taxon>
        <taxon>Ixodida</taxon>
        <taxon>Ixodoidea</taxon>
        <taxon>Ixodidae</taxon>
        <taxon>Rhipicephalinae</taxon>
        <taxon>Rhipicephalus</taxon>
        <taxon>Boophilus</taxon>
    </lineage>
</organism>
<gene>
    <name evidence="3" type="ORF">HPB51_029521</name>
</gene>
<name>A0A9J6CU04_RHIMP</name>
<sequence length="175" mass="18890">MDDFMQPIADADQAVADSDMEIHVEATEDPSDTEESQSTSIAALRLASACDTVARVFFTVLSAAMVTGLVYVLVLKPSSTPIDVPFGDLRAAPGSWMADPDDEDDMLGTPVGRVAPLRSHNGSLWSWANMSDDSDDDDGDVSSSNMTMEDELWGTPPDFSLLPDWNDTQNLDDVV</sequence>
<evidence type="ECO:0008006" key="5">
    <source>
        <dbReference type="Google" id="ProtNLM"/>
    </source>
</evidence>
<dbReference type="Proteomes" id="UP000821866">
    <property type="component" value="Unassembled WGS sequence"/>
</dbReference>
<evidence type="ECO:0000313" key="4">
    <source>
        <dbReference type="Proteomes" id="UP000821866"/>
    </source>
</evidence>
<evidence type="ECO:0000256" key="1">
    <source>
        <dbReference type="SAM" id="MobiDB-lite"/>
    </source>
</evidence>
<feature type="compositionally biased region" description="Polar residues" evidence="1">
    <location>
        <begin position="166"/>
        <end position="175"/>
    </location>
</feature>
<feature type="transmembrane region" description="Helical" evidence="2">
    <location>
        <begin position="53"/>
        <end position="74"/>
    </location>
</feature>
<dbReference type="AlphaFoldDB" id="A0A9J6CU04"/>
<evidence type="ECO:0000313" key="3">
    <source>
        <dbReference type="EMBL" id="KAH7932104.1"/>
    </source>
</evidence>
<keyword evidence="2" id="KW-0472">Membrane</keyword>